<evidence type="ECO:0000256" key="4">
    <source>
        <dbReference type="ARBA" id="ARBA00022723"/>
    </source>
</evidence>
<keyword evidence="7" id="KW-0170">Cobalt</keyword>
<dbReference type="InterPro" id="IPR036264">
    <property type="entry name" value="Bact_exopeptidase_dim_dom"/>
</dbReference>
<evidence type="ECO:0000259" key="8">
    <source>
        <dbReference type="Pfam" id="PF07687"/>
    </source>
</evidence>
<dbReference type="GO" id="GO:0046872">
    <property type="term" value="F:metal ion binding"/>
    <property type="evidence" value="ECO:0007669"/>
    <property type="project" value="UniProtKB-KW"/>
</dbReference>
<dbReference type="SUPFAM" id="SSF53187">
    <property type="entry name" value="Zn-dependent exopeptidases"/>
    <property type="match status" value="1"/>
</dbReference>
<dbReference type="SUPFAM" id="SSF55031">
    <property type="entry name" value="Bacterial exopeptidase dimerisation domain"/>
    <property type="match status" value="1"/>
</dbReference>
<comment type="cofactor">
    <cofactor evidence="2">
        <name>Zn(2+)</name>
        <dbReference type="ChEBI" id="CHEBI:29105"/>
    </cofactor>
</comment>
<evidence type="ECO:0000313" key="9">
    <source>
        <dbReference type="EMBL" id="KKM74698.1"/>
    </source>
</evidence>
<keyword evidence="6" id="KW-0862">Zinc</keyword>
<dbReference type="AlphaFoldDB" id="A0A0F9JY79"/>
<evidence type="ECO:0000256" key="2">
    <source>
        <dbReference type="ARBA" id="ARBA00001947"/>
    </source>
</evidence>
<evidence type="ECO:0000256" key="3">
    <source>
        <dbReference type="ARBA" id="ARBA00006247"/>
    </source>
</evidence>
<dbReference type="EMBL" id="LAZR01009096">
    <property type="protein sequence ID" value="KKM74698.1"/>
    <property type="molecule type" value="Genomic_DNA"/>
</dbReference>
<dbReference type="Pfam" id="PF01546">
    <property type="entry name" value="Peptidase_M20"/>
    <property type="match status" value="1"/>
</dbReference>
<comment type="cofactor">
    <cofactor evidence="1">
        <name>Co(2+)</name>
        <dbReference type="ChEBI" id="CHEBI:48828"/>
    </cofactor>
</comment>
<dbReference type="PANTHER" id="PTHR43808:SF32">
    <property type="entry name" value="ARGE_DAPE-RELATED DEACYLASE"/>
    <property type="match status" value="1"/>
</dbReference>
<feature type="domain" description="Peptidase M20 dimerisation" evidence="8">
    <location>
        <begin position="185"/>
        <end position="316"/>
    </location>
</feature>
<protein>
    <recommendedName>
        <fullName evidence="8">Peptidase M20 dimerisation domain-containing protein</fullName>
    </recommendedName>
</protein>
<dbReference type="InterPro" id="IPR010182">
    <property type="entry name" value="ArgE/DapE"/>
</dbReference>
<dbReference type="GO" id="GO:0016787">
    <property type="term" value="F:hydrolase activity"/>
    <property type="evidence" value="ECO:0007669"/>
    <property type="project" value="UniProtKB-KW"/>
</dbReference>
<dbReference type="Gene3D" id="1.10.150.900">
    <property type="match status" value="1"/>
</dbReference>
<evidence type="ECO:0000256" key="1">
    <source>
        <dbReference type="ARBA" id="ARBA00001941"/>
    </source>
</evidence>
<gene>
    <name evidence="9" type="ORF">LCGC14_1397710</name>
</gene>
<comment type="similarity">
    <text evidence="3">Belongs to the peptidase M20A family.</text>
</comment>
<dbReference type="Gene3D" id="3.30.70.360">
    <property type="match status" value="1"/>
</dbReference>
<comment type="caution">
    <text evidence="9">The sequence shown here is derived from an EMBL/GenBank/DDBJ whole genome shotgun (WGS) entry which is preliminary data.</text>
</comment>
<dbReference type="Gene3D" id="3.40.630.10">
    <property type="entry name" value="Zn peptidases"/>
    <property type="match status" value="1"/>
</dbReference>
<keyword evidence="4" id="KW-0479">Metal-binding</keyword>
<name>A0A0F9JY79_9ZZZZ</name>
<evidence type="ECO:0000256" key="6">
    <source>
        <dbReference type="ARBA" id="ARBA00022833"/>
    </source>
</evidence>
<sequence length="417" mass="46036">MKIHDIMKNIDSKKNKIVKLVQDLIQIKSVNPPGSTSEIAGYIKEYISERGLKCELYEKEKTKVNAVGTLSGSGDKKFIWNGHLDVVPISKPDGWSVDPWEGKVINSKILGRGSADMKGNIAAVISAACILADSSVKLSGDWILAFTADEETGGEMGAEYLVNNGILSGDACIVGEATSLNKLGIGEKGVLWLKVKAEGKPVHAGVSFLGDNAIEKLYQFLTKLHKIEKIKRKHSKEIDKILSIIISESKRLKNTEFSKRFFQRVMNRLVMNVGMMRGGEKINIVPSSAEAIVDIRILPGMTHETVMEEIKEILKDSRIQGISFETVLTADSSYQNIDNPFVNFMKDTVSKGINIKPTLYMIPGFTDARFFRAKGIPTVIYGCEGENIHGVDEFITIDNLISTTKAYALTAMNFLKK</sequence>
<dbReference type="NCBIfam" id="TIGR01910">
    <property type="entry name" value="DapE-ArgE"/>
    <property type="match status" value="1"/>
</dbReference>
<accession>A0A0F9JY79</accession>
<organism evidence="9">
    <name type="scientific">marine sediment metagenome</name>
    <dbReference type="NCBI Taxonomy" id="412755"/>
    <lineage>
        <taxon>unclassified sequences</taxon>
        <taxon>metagenomes</taxon>
        <taxon>ecological metagenomes</taxon>
    </lineage>
</organism>
<evidence type="ECO:0000256" key="5">
    <source>
        <dbReference type="ARBA" id="ARBA00022801"/>
    </source>
</evidence>
<reference evidence="9" key="1">
    <citation type="journal article" date="2015" name="Nature">
        <title>Complex archaea that bridge the gap between prokaryotes and eukaryotes.</title>
        <authorList>
            <person name="Spang A."/>
            <person name="Saw J.H."/>
            <person name="Jorgensen S.L."/>
            <person name="Zaremba-Niedzwiedzka K."/>
            <person name="Martijn J."/>
            <person name="Lind A.E."/>
            <person name="van Eijk R."/>
            <person name="Schleper C."/>
            <person name="Guy L."/>
            <person name="Ettema T.J."/>
        </authorList>
    </citation>
    <scope>NUCLEOTIDE SEQUENCE</scope>
</reference>
<dbReference type="InterPro" id="IPR002933">
    <property type="entry name" value="Peptidase_M20"/>
</dbReference>
<keyword evidence="5" id="KW-0378">Hydrolase</keyword>
<dbReference type="PANTHER" id="PTHR43808">
    <property type="entry name" value="ACETYLORNITHINE DEACETYLASE"/>
    <property type="match status" value="1"/>
</dbReference>
<dbReference type="Pfam" id="PF07687">
    <property type="entry name" value="M20_dimer"/>
    <property type="match status" value="1"/>
</dbReference>
<proteinExistence type="inferred from homology"/>
<dbReference type="InterPro" id="IPR011650">
    <property type="entry name" value="Peptidase_M20_dimer"/>
</dbReference>
<evidence type="ECO:0000256" key="7">
    <source>
        <dbReference type="ARBA" id="ARBA00023285"/>
    </source>
</evidence>
<dbReference type="InterPro" id="IPR050072">
    <property type="entry name" value="Peptidase_M20A"/>
</dbReference>